<sequence>MQLANKGAAGGLRFRRCQTIPHPPNPAFCGRKHVLEAISAAFEEQTSQPASVAIWGTGGIGKTHIALEFAHRLWSSGEETILWIASEKPAEVAKSFNDAAKELELEGYAPTNNPDQNRRLVLQWLQQTDAPWLLVFDNVESHETVIQNWPTVGQGKILVTCRSIPVAEADIVAKKIEVPAFTVPETTEMIRRILDEGSTPGNGGQFEEDATNRLSAKLGGLPLVIDIVAKQIRLSRRFGSVAEYLSFHEANQVLDLKPSKPEGADPWCYQALHDIWQPAFDDLSEDAAELLGVLCFMSPEAIPTFLFQGEDWVKNAANILLDSAFISTNDESGVMAVHRLIQDSYFLHMTPEARLESFYSALVLLRTHFPSQQVNGSRHFFREWDLCGRLHQHIVAFRDRCQSPQNRAALPITEPTFTDLIRDDTWYMVEIQQFLQAESSLLSILGGIEAGSLLAASIQRSLLGLYERTGRSVKACSAAETEFKILETHGVYKGNDLANAHSNVGYAMASAFRGAEGLKYLDVAVAMAKAHPEPECYQDYNIDRFLRNRGRCRMQMNQFDEALRDFDEAEYYQNKFHGPNSHYHGETKHERSKIAAWQGDLVSALQLSRDAQALVSAGKPTHASVMATLYRQGRILMLQGDDNAALQQLEQALIICQLNEPHRGNAGESARVQWRMSQVYERKGMVGKAMQLRDMAEGVKRELLGTGDYAVPDDEEAGWDALVGLLYR</sequence>
<dbReference type="GO" id="GO:0016787">
    <property type="term" value="F:hydrolase activity"/>
    <property type="evidence" value="ECO:0007669"/>
    <property type="project" value="UniProtKB-KW"/>
</dbReference>
<dbReference type="InterPro" id="IPR002182">
    <property type="entry name" value="NB-ARC"/>
</dbReference>
<dbReference type="PANTHER" id="PTHR35205">
    <property type="entry name" value="NB-ARC AND TPR DOMAIN PROTEIN"/>
    <property type="match status" value="1"/>
</dbReference>
<feature type="domain" description="NB-ARC" evidence="1">
    <location>
        <begin position="36"/>
        <end position="182"/>
    </location>
</feature>
<dbReference type="Gene3D" id="3.40.50.300">
    <property type="entry name" value="P-loop containing nucleotide triphosphate hydrolases"/>
    <property type="match status" value="1"/>
</dbReference>
<dbReference type="InterPro" id="IPR019734">
    <property type="entry name" value="TPR_rpt"/>
</dbReference>
<name>A0AA39XZ38_9PEZI</name>
<dbReference type="Pfam" id="PF00931">
    <property type="entry name" value="NB-ARC"/>
    <property type="match status" value="1"/>
</dbReference>
<dbReference type="InterPro" id="IPR056681">
    <property type="entry name" value="DUF7779"/>
</dbReference>
<dbReference type="GO" id="GO:0043531">
    <property type="term" value="F:ADP binding"/>
    <property type="evidence" value="ECO:0007669"/>
    <property type="project" value="InterPro"/>
</dbReference>
<keyword evidence="4" id="KW-1185">Reference proteome</keyword>
<dbReference type="Gene3D" id="1.25.40.10">
    <property type="entry name" value="Tetratricopeptide repeat domain"/>
    <property type="match status" value="1"/>
</dbReference>
<feature type="domain" description="DUF7779" evidence="2">
    <location>
        <begin position="279"/>
        <end position="353"/>
    </location>
</feature>
<dbReference type="AlphaFoldDB" id="A0AA39XZ38"/>
<dbReference type="InterPro" id="IPR011990">
    <property type="entry name" value="TPR-like_helical_dom_sf"/>
</dbReference>
<proteinExistence type="predicted"/>
<dbReference type="Proteomes" id="UP001174936">
    <property type="component" value="Unassembled WGS sequence"/>
</dbReference>
<dbReference type="PRINTS" id="PR00364">
    <property type="entry name" value="DISEASERSIST"/>
</dbReference>
<organism evidence="3 4">
    <name type="scientific">Cercophora newfieldiana</name>
    <dbReference type="NCBI Taxonomy" id="92897"/>
    <lineage>
        <taxon>Eukaryota</taxon>
        <taxon>Fungi</taxon>
        <taxon>Dikarya</taxon>
        <taxon>Ascomycota</taxon>
        <taxon>Pezizomycotina</taxon>
        <taxon>Sordariomycetes</taxon>
        <taxon>Sordariomycetidae</taxon>
        <taxon>Sordariales</taxon>
        <taxon>Lasiosphaeriaceae</taxon>
        <taxon>Cercophora</taxon>
    </lineage>
</organism>
<dbReference type="Pfam" id="PF25000">
    <property type="entry name" value="DUF7779"/>
    <property type="match status" value="1"/>
</dbReference>
<evidence type="ECO:0000313" key="3">
    <source>
        <dbReference type="EMBL" id="KAK0642962.1"/>
    </source>
</evidence>
<evidence type="ECO:0000259" key="2">
    <source>
        <dbReference type="Pfam" id="PF25000"/>
    </source>
</evidence>
<accession>A0AA39XZ38</accession>
<dbReference type="SMART" id="SM00028">
    <property type="entry name" value="TPR"/>
    <property type="match status" value="2"/>
</dbReference>
<dbReference type="PANTHER" id="PTHR35205:SF1">
    <property type="entry name" value="ZU5 DOMAIN-CONTAINING PROTEIN"/>
    <property type="match status" value="1"/>
</dbReference>
<dbReference type="EMBL" id="JAULSV010000005">
    <property type="protein sequence ID" value="KAK0642962.1"/>
    <property type="molecule type" value="Genomic_DNA"/>
</dbReference>
<reference evidence="3" key="1">
    <citation type="submission" date="2023-06" db="EMBL/GenBank/DDBJ databases">
        <title>Genome-scale phylogeny and comparative genomics of the fungal order Sordariales.</title>
        <authorList>
            <consortium name="Lawrence Berkeley National Laboratory"/>
            <person name="Hensen N."/>
            <person name="Bonometti L."/>
            <person name="Westerberg I."/>
            <person name="Brannstrom I.O."/>
            <person name="Guillou S."/>
            <person name="Cros-Aarteil S."/>
            <person name="Calhoun S."/>
            <person name="Haridas S."/>
            <person name="Kuo A."/>
            <person name="Mondo S."/>
            <person name="Pangilinan J."/>
            <person name="Riley R."/>
            <person name="Labutti K."/>
            <person name="Andreopoulos B."/>
            <person name="Lipzen A."/>
            <person name="Chen C."/>
            <person name="Yanf M."/>
            <person name="Daum C."/>
            <person name="Ng V."/>
            <person name="Clum A."/>
            <person name="Steindorff A."/>
            <person name="Ohm R."/>
            <person name="Martin F."/>
            <person name="Silar P."/>
            <person name="Natvig D."/>
            <person name="Lalanne C."/>
            <person name="Gautier V."/>
            <person name="Ament-Velasquez S.L."/>
            <person name="Kruys A."/>
            <person name="Hutchinson M.I."/>
            <person name="Powell A.J."/>
            <person name="Barry K."/>
            <person name="Miller A.N."/>
            <person name="Grigoriev I.V."/>
            <person name="Debuchy R."/>
            <person name="Gladieux P."/>
            <person name="Thoren M.H."/>
            <person name="Johannesson H."/>
        </authorList>
    </citation>
    <scope>NUCLEOTIDE SEQUENCE</scope>
    <source>
        <strain evidence="3">SMH2532-1</strain>
    </source>
</reference>
<dbReference type="InterPro" id="IPR027417">
    <property type="entry name" value="P-loop_NTPase"/>
</dbReference>
<dbReference type="SUPFAM" id="SSF48452">
    <property type="entry name" value="TPR-like"/>
    <property type="match status" value="1"/>
</dbReference>
<comment type="caution">
    <text evidence="3">The sequence shown here is derived from an EMBL/GenBank/DDBJ whole genome shotgun (WGS) entry which is preliminary data.</text>
</comment>
<gene>
    <name evidence="3" type="ORF">B0T16DRAFT_429774</name>
</gene>
<protein>
    <submittedName>
        <fullName evidence="3">P-loop containing nucleoside triphosphate hydrolase protein</fullName>
    </submittedName>
</protein>
<evidence type="ECO:0000313" key="4">
    <source>
        <dbReference type="Proteomes" id="UP001174936"/>
    </source>
</evidence>
<dbReference type="SUPFAM" id="SSF52540">
    <property type="entry name" value="P-loop containing nucleoside triphosphate hydrolases"/>
    <property type="match status" value="1"/>
</dbReference>
<evidence type="ECO:0000259" key="1">
    <source>
        <dbReference type="Pfam" id="PF00931"/>
    </source>
</evidence>
<keyword evidence="3" id="KW-0378">Hydrolase</keyword>